<dbReference type="AlphaFoldDB" id="A0A2H9TJW9"/>
<evidence type="ECO:0000313" key="8">
    <source>
        <dbReference type="Proteomes" id="UP000240830"/>
    </source>
</evidence>
<gene>
    <name evidence="7" type="ORF">PSACC_02181</name>
</gene>
<evidence type="ECO:0000256" key="2">
    <source>
        <dbReference type="ARBA" id="ARBA00022448"/>
    </source>
</evidence>
<evidence type="ECO:0000259" key="6">
    <source>
        <dbReference type="PROSITE" id="PS51847"/>
    </source>
</evidence>
<proteinExistence type="predicted"/>
<dbReference type="EMBL" id="MTSL01000149">
    <property type="protein sequence ID" value="PJF18028.1"/>
    <property type="molecule type" value="Genomic_DNA"/>
</dbReference>
<comment type="caution">
    <text evidence="7">The sequence shown here is derived from an EMBL/GenBank/DDBJ whole genome shotgun (WGS) entry which is preliminary data.</text>
</comment>
<keyword evidence="5" id="KW-0472">Membrane</keyword>
<name>A0A2H9TJW9_9FUNG</name>
<dbReference type="InterPro" id="IPR031468">
    <property type="entry name" value="SMP_LBD"/>
</dbReference>
<accession>A0A2H9TJW9</accession>
<comment type="subcellular location">
    <subcellularLocation>
        <location evidence="1">Membrane</location>
    </subcellularLocation>
</comment>
<keyword evidence="3" id="KW-0445">Lipid transport</keyword>
<organism evidence="7 8">
    <name type="scientific">Paramicrosporidium saccamoebae</name>
    <dbReference type="NCBI Taxonomy" id="1246581"/>
    <lineage>
        <taxon>Eukaryota</taxon>
        <taxon>Fungi</taxon>
        <taxon>Fungi incertae sedis</taxon>
        <taxon>Cryptomycota</taxon>
        <taxon>Cryptomycota incertae sedis</taxon>
        <taxon>Paramicrosporidium</taxon>
    </lineage>
</organism>
<evidence type="ECO:0000256" key="4">
    <source>
        <dbReference type="ARBA" id="ARBA00023121"/>
    </source>
</evidence>
<keyword evidence="2" id="KW-0813">Transport</keyword>
<sequence>MVIFNSAESQMAQLIQELIIGRIEDKLADLALRDFVLGKKAPYVKAVSTNYGKDGLDLRLDVEYEGDASFFLAAMAGLRLGRMATKLRVNRFDGQVLLRLTDFPSSRILCMISELPTITFSLEYEEQTLERLSNVLILVISSLVRNRAVFPNYQPLIFRPEAATTKDLLFIPLWKSTRRFVRVRIISVKLEKAVLERVGTLATMSCVVGMGTVRERGEEFQPEETIPLMFSQQFALTDIEVADIYVSLLQRRRRYSKRTVLFQMTLPVKKIPQNVLYPLETSKDGFSISWEVFICTDPLTATDWKFSANLKLTEQPLLEGGVNWNNLKIAWYNFTKANQSPIPAAQSVDLVLAEQHSAEDLLTPHTLGETRISRSMVDLPMRDEDFEKSFDMIPKSSEDIEDVNISFADDFGTLSVRSDSRVFSFEYARVKKSGSWENLRLQVIWNQEPAMLTINDCIVMIFTTEDCPLFIAGTGTLESISTRIDNNNNGYSSMDLRFAYGRTVEMHLLHDDAALLLRLSCTRQKPIHSFPLESSRNACCWRIGCWSFLVLRYESDQLQQLVVPLPIGYANTAELLTRRLCRRAEVFLTFDYELLTVSFTDVMSFPSPHKEVVLLFSLFVPDDSVCILSCYLKRTLPIPGRLFLTPICILFQGVSDRKLAMLPKSVGSGGGWHPKTLMVRTSKAIYEFTQVDTQLVKLWCTRHSIPWIAK</sequence>
<dbReference type="GO" id="GO:0016020">
    <property type="term" value="C:membrane"/>
    <property type="evidence" value="ECO:0007669"/>
    <property type="project" value="UniProtKB-SubCell"/>
</dbReference>
<dbReference type="STRING" id="1246581.A0A2H9TJW9"/>
<reference evidence="7 8" key="1">
    <citation type="submission" date="2016-10" db="EMBL/GenBank/DDBJ databases">
        <title>The genome of Paramicrosporidium saccamoebae is the missing link in understanding Cryptomycota and Microsporidia evolution.</title>
        <authorList>
            <person name="Quandt C.A."/>
            <person name="Beaudet D."/>
            <person name="Corsaro D."/>
            <person name="Michel R."/>
            <person name="Corradi N."/>
            <person name="James T."/>
        </authorList>
    </citation>
    <scope>NUCLEOTIDE SEQUENCE [LARGE SCALE GENOMIC DNA]</scope>
    <source>
        <strain evidence="7 8">KSL3</strain>
    </source>
</reference>
<evidence type="ECO:0000256" key="1">
    <source>
        <dbReference type="ARBA" id="ARBA00004370"/>
    </source>
</evidence>
<dbReference type="Proteomes" id="UP000240830">
    <property type="component" value="Unassembled WGS sequence"/>
</dbReference>
<dbReference type="GO" id="GO:0006869">
    <property type="term" value="P:lipid transport"/>
    <property type="evidence" value="ECO:0007669"/>
    <property type="project" value="UniProtKB-KW"/>
</dbReference>
<protein>
    <recommendedName>
        <fullName evidence="6">SMP-LTD domain-containing protein</fullName>
    </recommendedName>
</protein>
<evidence type="ECO:0000256" key="5">
    <source>
        <dbReference type="ARBA" id="ARBA00023136"/>
    </source>
</evidence>
<keyword evidence="4" id="KW-0446">Lipid-binding</keyword>
<dbReference type="PROSITE" id="PS51847">
    <property type="entry name" value="SMP"/>
    <property type="match status" value="1"/>
</dbReference>
<evidence type="ECO:0000313" key="7">
    <source>
        <dbReference type="EMBL" id="PJF18028.1"/>
    </source>
</evidence>
<keyword evidence="8" id="KW-1185">Reference proteome</keyword>
<evidence type="ECO:0000256" key="3">
    <source>
        <dbReference type="ARBA" id="ARBA00023055"/>
    </source>
</evidence>
<dbReference type="GO" id="GO:0008289">
    <property type="term" value="F:lipid binding"/>
    <property type="evidence" value="ECO:0007669"/>
    <property type="project" value="UniProtKB-KW"/>
</dbReference>
<feature type="domain" description="SMP-LTD" evidence="6">
    <location>
        <begin position="1"/>
        <end position="159"/>
    </location>
</feature>